<reference evidence="2 3" key="1">
    <citation type="submission" date="2019-06" db="EMBL/GenBank/DDBJ databases">
        <title>Genomic Encyclopedia of Type Strains, Phase IV (KMG-V): Genome sequencing to study the core and pangenomes of soil and plant-associated prokaryotes.</title>
        <authorList>
            <person name="Whitman W."/>
        </authorList>
    </citation>
    <scope>NUCLEOTIDE SEQUENCE [LARGE SCALE GENOMIC DNA]</scope>
    <source>
        <strain evidence="2 3">BR 11880</strain>
    </source>
</reference>
<dbReference type="PANTHER" id="PTHR37422:SF23">
    <property type="entry name" value="TEICHURONIC ACID BIOSYNTHESIS PROTEIN TUAE"/>
    <property type="match status" value="1"/>
</dbReference>
<evidence type="ECO:0000313" key="2">
    <source>
        <dbReference type="EMBL" id="TWB15484.1"/>
    </source>
</evidence>
<evidence type="ECO:0008006" key="4">
    <source>
        <dbReference type="Google" id="ProtNLM"/>
    </source>
</evidence>
<dbReference type="AlphaFoldDB" id="A0A560F1I9"/>
<feature type="transmembrane region" description="Helical" evidence="1">
    <location>
        <begin position="41"/>
        <end position="58"/>
    </location>
</feature>
<dbReference type="EMBL" id="VITN01000014">
    <property type="protein sequence ID" value="TWB15484.1"/>
    <property type="molecule type" value="Genomic_DNA"/>
</dbReference>
<keyword evidence="1" id="KW-0812">Transmembrane</keyword>
<feature type="transmembrane region" description="Helical" evidence="1">
    <location>
        <begin position="138"/>
        <end position="158"/>
    </location>
</feature>
<name>A0A560F1I9_9PROT</name>
<keyword evidence="1" id="KW-0472">Membrane</keyword>
<organism evidence="2 3">
    <name type="scientific">Nitrospirillum amazonense</name>
    <dbReference type="NCBI Taxonomy" id="28077"/>
    <lineage>
        <taxon>Bacteria</taxon>
        <taxon>Pseudomonadati</taxon>
        <taxon>Pseudomonadota</taxon>
        <taxon>Alphaproteobacteria</taxon>
        <taxon>Rhodospirillales</taxon>
        <taxon>Azospirillaceae</taxon>
        <taxon>Nitrospirillum</taxon>
    </lineage>
</organism>
<feature type="transmembrane region" description="Helical" evidence="1">
    <location>
        <begin position="225"/>
        <end position="242"/>
    </location>
</feature>
<gene>
    <name evidence="2" type="ORF">FBZ89_11477</name>
</gene>
<sequence length="485" mass="51221">MTTDPLQPIERRLWQALLLCVPVSATPLLPFGNGTLARPLAIVPAALLLILAVYRLVVLGQRPRLAGDGFAALGLFTLYIVVSGLGVVMVQPPDAFKGQTPLDSLVRALLTWGVGLAFYVVARLQIRTAADIRMTMRFLFIGMGVSIAFAGVQVVAMAQHGELLRVVQAITDLIAVRYDGLVNRAQGMTFEPSWLATQIIVLLIPALIARAMARQEGVGLPALPGHALRLAGGFALAIGGLLFSGSRFGLACIVAMLGLSVFLAALRGRILAAATFLGVLVAGGGAVVAMSGLGTGAGATYVMGPVAYLTESADLNSLAGGDVATGVTDALALAGRFAAAEAAGLTWLDHPVFGVSLGNNYRYFGEYAPDWAFTTQLFTQGAKEGIGWLDPNSPEKGNAKNLFLRLLSETGVVGFALFIVFFWRQLFQGQPHDAFHRYFRLASAAALGFSFLNQDTFVDAGLWIPLALCCAMNHLPPKIKAPAGE</sequence>
<evidence type="ECO:0000313" key="3">
    <source>
        <dbReference type="Proteomes" id="UP000319859"/>
    </source>
</evidence>
<feature type="transmembrane region" description="Helical" evidence="1">
    <location>
        <begin position="109"/>
        <end position="126"/>
    </location>
</feature>
<evidence type="ECO:0000256" key="1">
    <source>
        <dbReference type="SAM" id="Phobius"/>
    </source>
</evidence>
<dbReference type="RefSeq" id="WP_145751664.1">
    <property type="nucleotide sequence ID" value="NZ_VITN01000014.1"/>
</dbReference>
<dbReference type="InterPro" id="IPR051533">
    <property type="entry name" value="WaaL-like"/>
</dbReference>
<feature type="transmembrane region" description="Helical" evidence="1">
    <location>
        <begin position="402"/>
        <end position="423"/>
    </location>
</feature>
<keyword evidence="1" id="KW-1133">Transmembrane helix</keyword>
<feature type="transmembrane region" description="Helical" evidence="1">
    <location>
        <begin position="248"/>
        <end position="266"/>
    </location>
</feature>
<comment type="caution">
    <text evidence="2">The sequence shown here is derived from an EMBL/GenBank/DDBJ whole genome shotgun (WGS) entry which is preliminary data.</text>
</comment>
<protein>
    <recommendedName>
        <fullName evidence="4">O-antigen ligase</fullName>
    </recommendedName>
</protein>
<feature type="transmembrane region" description="Helical" evidence="1">
    <location>
        <begin position="273"/>
        <end position="293"/>
    </location>
</feature>
<proteinExistence type="predicted"/>
<dbReference type="OrthoDB" id="154631at2"/>
<accession>A0A560F1I9</accession>
<feature type="transmembrane region" description="Helical" evidence="1">
    <location>
        <begin position="70"/>
        <end position="89"/>
    </location>
</feature>
<feature type="transmembrane region" description="Helical" evidence="1">
    <location>
        <begin position="194"/>
        <end position="213"/>
    </location>
</feature>
<dbReference type="Proteomes" id="UP000319859">
    <property type="component" value="Unassembled WGS sequence"/>
</dbReference>
<dbReference type="PANTHER" id="PTHR37422">
    <property type="entry name" value="TEICHURONIC ACID BIOSYNTHESIS PROTEIN TUAE"/>
    <property type="match status" value="1"/>
</dbReference>